<gene>
    <name evidence="2" type="ORF">ACFO5X_15960</name>
</gene>
<feature type="transmembrane region" description="Helical" evidence="1">
    <location>
        <begin position="12"/>
        <end position="29"/>
    </location>
</feature>
<proteinExistence type="predicted"/>
<feature type="transmembrane region" description="Helical" evidence="1">
    <location>
        <begin position="314"/>
        <end position="335"/>
    </location>
</feature>
<feature type="transmembrane region" description="Helical" evidence="1">
    <location>
        <begin position="41"/>
        <end position="61"/>
    </location>
</feature>
<keyword evidence="1" id="KW-0472">Membrane</keyword>
<evidence type="ECO:0000256" key="1">
    <source>
        <dbReference type="SAM" id="Phobius"/>
    </source>
</evidence>
<dbReference type="EMBL" id="JBHSGI010000024">
    <property type="protein sequence ID" value="MFC4670058.1"/>
    <property type="molecule type" value="Genomic_DNA"/>
</dbReference>
<feature type="transmembrane region" description="Helical" evidence="1">
    <location>
        <begin position="100"/>
        <end position="121"/>
    </location>
</feature>
<feature type="transmembrane region" description="Helical" evidence="1">
    <location>
        <begin position="213"/>
        <end position="232"/>
    </location>
</feature>
<feature type="transmembrane region" description="Helical" evidence="1">
    <location>
        <begin position="347"/>
        <end position="366"/>
    </location>
</feature>
<keyword evidence="3" id="KW-1185">Reference proteome</keyword>
<sequence>MTSSGDDGSRRLWLAGLGALAAVALRYIGQAWDDPTVPPGLALALFAFVLTHAIVAMTLTGPLPALRALTGALWLSLPLTALICWAGHRFDAATDLADDPATIVVAVLLVSIVTPFLLVRLSAPGHWRDPARLFDAAWTMHVRFLAAWLFVGTVWVALFLSDTLLSLVDVTLIRALMRHESFAFGLSGAALGLGLAVTWELRATVSPFLALRLLRLLIPLALVVVVGFLLALPFRGFSGLFSEFSAATTLMGVALVGLTLIACALDRDDADAVTSPLLRWSTRGLAASLLLIAALAFWSVSLRVSQHGWTPDRLLAAVSAALLMAYGISYFLAAVQAGWMARIRSANVGLALLVAAVAALWFTPVLNPQRIAAESQVARYLSGKTSLSRLALWELAHDWGRAGNAALERLSAVDDRADHAELMTRIADVRAQTSRFRFDKLLRDRAMPRAEWSERIAARITVVPQGRVDARMFAALDADQLERISRGCMRNLPDGRPGCAMVRGRFAGANEEAMILFLAEAGVVWVQHMVISDGVALDLQQVTQVGKSETPFPRLWPKDLAAVLDGNYAIRPTGLNALWIGERGLQPSN</sequence>
<name>A0ABV9KJB9_9RHOB</name>
<keyword evidence="1" id="KW-0812">Transmembrane</keyword>
<protein>
    <recommendedName>
        <fullName evidence="4">DUF4153 domain-containing protein</fullName>
    </recommendedName>
</protein>
<evidence type="ECO:0000313" key="2">
    <source>
        <dbReference type="EMBL" id="MFC4670058.1"/>
    </source>
</evidence>
<dbReference type="Proteomes" id="UP001595973">
    <property type="component" value="Unassembled WGS sequence"/>
</dbReference>
<feature type="transmembrane region" description="Helical" evidence="1">
    <location>
        <begin position="181"/>
        <end position="201"/>
    </location>
</feature>
<accession>A0ABV9KJB9</accession>
<feature type="transmembrane region" description="Helical" evidence="1">
    <location>
        <begin position="285"/>
        <end position="302"/>
    </location>
</feature>
<organism evidence="2 3">
    <name type="scientific">Seohaeicola nanhaiensis</name>
    <dbReference type="NCBI Taxonomy" id="1387282"/>
    <lineage>
        <taxon>Bacteria</taxon>
        <taxon>Pseudomonadati</taxon>
        <taxon>Pseudomonadota</taxon>
        <taxon>Alphaproteobacteria</taxon>
        <taxon>Rhodobacterales</taxon>
        <taxon>Roseobacteraceae</taxon>
        <taxon>Seohaeicola</taxon>
    </lineage>
</organism>
<reference evidence="3" key="1">
    <citation type="journal article" date="2019" name="Int. J. Syst. Evol. Microbiol.">
        <title>The Global Catalogue of Microorganisms (GCM) 10K type strain sequencing project: providing services to taxonomists for standard genome sequencing and annotation.</title>
        <authorList>
            <consortium name="The Broad Institute Genomics Platform"/>
            <consortium name="The Broad Institute Genome Sequencing Center for Infectious Disease"/>
            <person name="Wu L."/>
            <person name="Ma J."/>
        </authorList>
    </citation>
    <scope>NUCLEOTIDE SEQUENCE [LARGE SCALE GENOMIC DNA]</scope>
    <source>
        <strain evidence="3">CGMCC 4.7283</strain>
    </source>
</reference>
<evidence type="ECO:0000313" key="3">
    <source>
        <dbReference type="Proteomes" id="UP001595973"/>
    </source>
</evidence>
<feature type="transmembrane region" description="Helical" evidence="1">
    <location>
        <begin position="244"/>
        <end position="265"/>
    </location>
</feature>
<dbReference type="RefSeq" id="WP_380718662.1">
    <property type="nucleotide sequence ID" value="NZ_JBHSGI010000024.1"/>
</dbReference>
<feature type="transmembrane region" description="Helical" evidence="1">
    <location>
        <begin position="68"/>
        <end position="88"/>
    </location>
</feature>
<evidence type="ECO:0008006" key="4">
    <source>
        <dbReference type="Google" id="ProtNLM"/>
    </source>
</evidence>
<comment type="caution">
    <text evidence="2">The sequence shown here is derived from an EMBL/GenBank/DDBJ whole genome shotgun (WGS) entry which is preliminary data.</text>
</comment>
<feature type="transmembrane region" description="Helical" evidence="1">
    <location>
        <begin position="142"/>
        <end position="161"/>
    </location>
</feature>
<keyword evidence="1" id="KW-1133">Transmembrane helix</keyword>